<evidence type="ECO:0000313" key="6">
    <source>
        <dbReference type="Proteomes" id="UP000194127"/>
    </source>
</evidence>
<evidence type="ECO:0000256" key="3">
    <source>
        <dbReference type="SAM" id="MobiDB-lite"/>
    </source>
</evidence>
<dbReference type="AlphaFoldDB" id="A0A1X6N5S7"/>
<organism evidence="5 6">
    <name type="scientific">Postia placenta MAD-698-R-SB12</name>
    <dbReference type="NCBI Taxonomy" id="670580"/>
    <lineage>
        <taxon>Eukaryota</taxon>
        <taxon>Fungi</taxon>
        <taxon>Dikarya</taxon>
        <taxon>Basidiomycota</taxon>
        <taxon>Agaricomycotina</taxon>
        <taxon>Agaricomycetes</taxon>
        <taxon>Polyporales</taxon>
        <taxon>Adustoporiaceae</taxon>
        <taxon>Rhodonia</taxon>
    </lineage>
</organism>
<dbReference type="InterPro" id="IPR036047">
    <property type="entry name" value="F-box-like_dom_sf"/>
</dbReference>
<dbReference type="Gene3D" id="1.20.1280.50">
    <property type="match status" value="1"/>
</dbReference>
<keyword evidence="6" id="KW-1185">Reference proteome</keyword>
<dbReference type="GeneID" id="36329859"/>
<evidence type="ECO:0000259" key="4">
    <source>
        <dbReference type="PROSITE" id="PS50181"/>
    </source>
</evidence>
<dbReference type="EMBL" id="KZ110594">
    <property type="protein sequence ID" value="OSX63968.1"/>
    <property type="molecule type" value="Genomic_DNA"/>
</dbReference>
<dbReference type="STRING" id="670580.A0A1X6N5S7"/>
<dbReference type="SUPFAM" id="SSF81383">
    <property type="entry name" value="F-box domain"/>
    <property type="match status" value="1"/>
</dbReference>
<feature type="region of interest" description="Disordered" evidence="3">
    <location>
        <begin position="155"/>
        <end position="175"/>
    </location>
</feature>
<name>A0A1X6N5S7_9APHY</name>
<evidence type="ECO:0000256" key="2">
    <source>
        <dbReference type="ARBA" id="ARBA00022803"/>
    </source>
</evidence>
<feature type="compositionally biased region" description="Polar residues" evidence="3">
    <location>
        <begin position="38"/>
        <end position="53"/>
    </location>
</feature>
<reference evidence="5 6" key="1">
    <citation type="submission" date="2017-04" db="EMBL/GenBank/DDBJ databases">
        <title>Genome Sequence of the Model Brown-Rot Fungus Postia placenta SB12.</title>
        <authorList>
            <consortium name="DOE Joint Genome Institute"/>
            <person name="Gaskell J."/>
            <person name="Kersten P."/>
            <person name="Larrondo L.F."/>
            <person name="Canessa P."/>
            <person name="Martinez D."/>
            <person name="Hibbett D."/>
            <person name="Schmoll M."/>
            <person name="Kubicek C.P."/>
            <person name="Martinez A.T."/>
            <person name="Yadav J."/>
            <person name="Master E."/>
            <person name="Magnuson J.K."/>
            <person name="James T."/>
            <person name="Yaver D."/>
            <person name="Berka R."/>
            <person name="Labutti K."/>
            <person name="Lipzen A."/>
            <person name="Aerts A."/>
            <person name="Barry K."/>
            <person name="Henrissat B."/>
            <person name="Blanchette R."/>
            <person name="Grigoriev I."/>
            <person name="Cullen D."/>
        </authorList>
    </citation>
    <scope>NUCLEOTIDE SEQUENCE [LARGE SCALE GENOMIC DNA]</scope>
    <source>
        <strain evidence="5 6">MAD-698-R-SB12</strain>
    </source>
</reference>
<feature type="domain" description="F-box" evidence="4">
    <location>
        <begin position="229"/>
        <end position="275"/>
    </location>
</feature>
<dbReference type="InterPro" id="IPR036181">
    <property type="entry name" value="MIT_dom_sf"/>
</dbReference>
<evidence type="ECO:0000256" key="1">
    <source>
        <dbReference type="ARBA" id="ARBA00019775"/>
    </source>
</evidence>
<protein>
    <recommendedName>
        <fullName evidence="1">F-box only protein 9</fullName>
    </recommendedName>
</protein>
<dbReference type="InterPro" id="IPR001810">
    <property type="entry name" value="F-box_dom"/>
</dbReference>
<dbReference type="Proteomes" id="UP000194127">
    <property type="component" value="Unassembled WGS sequence"/>
</dbReference>
<feature type="region of interest" description="Disordered" evidence="3">
    <location>
        <begin position="34"/>
        <end position="62"/>
    </location>
</feature>
<evidence type="ECO:0000313" key="5">
    <source>
        <dbReference type="EMBL" id="OSX63968.1"/>
    </source>
</evidence>
<dbReference type="SUPFAM" id="SSF116846">
    <property type="entry name" value="MIT domain"/>
    <property type="match status" value="1"/>
</dbReference>
<dbReference type="OrthoDB" id="2117972at2759"/>
<dbReference type="Pfam" id="PF12937">
    <property type="entry name" value="F-box-like"/>
    <property type="match status" value="1"/>
</dbReference>
<dbReference type="RefSeq" id="XP_024340762.1">
    <property type="nucleotide sequence ID" value="XM_024484910.1"/>
</dbReference>
<accession>A0A1X6N5S7</accession>
<sequence>MDFIISLATVRVAALDSDELARFREEWREEVRKKRGLSKSSADSHVSGTSRLESSPAAAEDIQHPASPAFSRSLVTPVSPDLVLSSTSSARPATDLSLAPYGKTLSRAVEVYRRAIQCEQQSRLDEALELYRTAFRLDSNVDRAYNKLEVQLQHTAGPSGVPTQAQGRASTTSASEVDEITQAVKALDMHSVVIPDTQKGNSGTIWTLASQLASWPRPLVFEPEDERASVPLQKLPDELLVLVLRCLDTTTLERFAMVNRKARVVTLDKEIWRGFVRAIYKPPQIPIDQDLNSLLHYYTADFRRLYIEHPRIRRAGLSENAWVNVSAQATT</sequence>
<dbReference type="PROSITE" id="PS50181">
    <property type="entry name" value="FBOX"/>
    <property type="match status" value="1"/>
</dbReference>
<gene>
    <name evidence="5" type="ORF">POSPLADRAFT_1138458</name>
</gene>
<keyword evidence="2" id="KW-0802">TPR repeat</keyword>
<proteinExistence type="predicted"/>